<proteinExistence type="predicted"/>
<evidence type="ECO:0000313" key="1">
    <source>
        <dbReference type="EMBL" id="MFC5824676.1"/>
    </source>
</evidence>
<sequence length="78" mass="8274">MSCDFKPEQTATNIPPYAADVTAQAKAAAALAKQCGSSSTAWALPHIATGPGGWNSAFSRMLSRRPDERVHQTRRCAG</sequence>
<protein>
    <submittedName>
        <fullName evidence="1">Uncharacterized protein</fullName>
    </submittedName>
</protein>
<gene>
    <name evidence="1" type="ORF">ACFPZ3_12530</name>
</gene>
<accession>A0ABW1CIY0</accession>
<name>A0ABW1CIY0_9ACTN</name>
<comment type="caution">
    <text evidence="1">The sequence shown here is derived from an EMBL/GenBank/DDBJ whole genome shotgun (WGS) entry which is preliminary data.</text>
</comment>
<dbReference type="Proteomes" id="UP001596058">
    <property type="component" value="Unassembled WGS sequence"/>
</dbReference>
<keyword evidence="2" id="KW-1185">Reference proteome</keyword>
<organism evidence="1 2">
    <name type="scientific">Nonomuraea insulae</name>
    <dbReference type="NCBI Taxonomy" id="1616787"/>
    <lineage>
        <taxon>Bacteria</taxon>
        <taxon>Bacillati</taxon>
        <taxon>Actinomycetota</taxon>
        <taxon>Actinomycetes</taxon>
        <taxon>Streptosporangiales</taxon>
        <taxon>Streptosporangiaceae</taxon>
        <taxon>Nonomuraea</taxon>
    </lineage>
</organism>
<dbReference type="RefSeq" id="WP_379514200.1">
    <property type="nucleotide sequence ID" value="NZ_JBHSPA010000016.1"/>
</dbReference>
<evidence type="ECO:0000313" key="2">
    <source>
        <dbReference type="Proteomes" id="UP001596058"/>
    </source>
</evidence>
<reference evidence="2" key="1">
    <citation type="journal article" date="2019" name="Int. J. Syst. Evol. Microbiol.">
        <title>The Global Catalogue of Microorganisms (GCM) 10K type strain sequencing project: providing services to taxonomists for standard genome sequencing and annotation.</title>
        <authorList>
            <consortium name="The Broad Institute Genomics Platform"/>
            <consortium name="The Broad Institute Genome Sequencing Center for Infectious Disease"/>
            <person name="Wu L."/>
            <person name="Ma J."/>
        </authorList>
    </citation>
    <scope>NUCLEOTIDE SEQUENCE [LARGE SCALE GENOMIC DNA]</scope>
    <source>
        <strain evidence="2">CCUG 53903</strain>
    </source>
</reference>
<dbReference type="EMBL" id="JBHSPA010000016">
    <property type="protein sequence ID" value="MFC5824676.1"/>
    <property type="molecule type" value="Genomic_DNA"/>
</dbReference>